<name>A0A8H7UIJ2_MORIS</name>
<feature type="domain" description="Glycoside hydrolase family 31 TIM barrel" evidence="8">
    <location>
        <begin position="278"/>
        <end position="658"/>
    </location>
</feature>
<dbReference type="Gene3D" id="2.60.40.1180">
    <property type="entry name" value="Golgi alpha-mannosidase II"/>
    <property type="match status" value="2"/>
</dbReference>
<dbReference type="EMBL" id="JAEPQZ010000002">
    <property type="protein sequence ID" value="KAG2184400.1"/>
    <property type="molecule type" value="Genomic_DNA"/>
</dbReference>
<dbReference type="SUPFAM" id="SSF51011">
    <property type="entry name" value="Glycosyl hydrolase domain"/>
    <property type="match status" value="1"/>
</dbReference>
<proteinExistence type="inferred from homology"/>
<dbReference type="InterPro" id="IPR030458">
    <property type="entry name" value="Glyco_hydro_31_AS"/>
</dbReference>
<dbReference type="CDD" id="cd06602">
    <property type="entry name" value="GH31_MGAM_SI_GAA"/>
    <property type="match status" value="1"/>
</dbReference>
<dbReference type="GO" id="GO:0005975">
    <property type="term" value="P:carbohydrate metabolic process"/>
    <property type="evidence" value="ECO:0007669"/>
    <property type="project" value="InterPro"/>
</dbReference>
<comment type="similarity">
    <text evidence="1 6">Belongs to the glycosyl hydrolase 31 family.</text>
</comment>
<evidence type="ECO:0000256" key="6">
    <source>
        <dbReference type="RuleBase" id="RU361185"/>
    </source>
</evidence>
<sequence>MVKVTSILVAVLLSYTVVQAKLPASAPGIVVNDNVSSDAAGYQVSGNAQHTNTGLHLSLKSNTGKKDLYGKTIEDLSVDVSFETSERLHVRIADKAGKQYLVPDSPLGVERPKISHSAGDLNYDFQYTEKPFAFKVIRKSDNETIFDTTGQPLVFEDQYLELTTKVPNDANLYGFGELTGAYRRNNNANVTTFWARDVADPFYENQYGSHPAYTEIRNGKAHGSLLLNAHGMDIFTVTGRITYKVIGGILDFYFFVPEPAKPNAVVAAYTDLVGKSIMPSLWMLGWNQCRWGYQNISMVENVVEEYKSHNLPLETMWTDIDYMDSYKDFTFDPVRFPVSKVKDFTTKLHANNQRYVVIVDPAISTNSSYEPYSRGHEMDVFMKLNDYKTEYNGQVWPGYTAFPDWFNPKTQDYWSYEISNFMKSVDLDGIWIDMNEPSSFCLGSCGSNKGNQVPPDSSDAEHAKEQAALNALGTGVPGDSRNLLYPQYTINNGAGNLSEKTAPTTATHYGKIPHYDVHNLYGHGESYTTNTAIQSYRPGERAFVLTRSQFVGTGKYAGHWTGDNSATWDYLKVSISAVLQMQQFGIALSGSDICGFLGNTTMELCARWQSLGSFYPLARNHNSEGNIPQEPYVWPEVAESTRNALSIRYTIMPYMYSLFQEANTIGTGVWRPLIFEYPEDNRFLAEDVQFMLGDSILISPVVYQGADSIDAKFPAGIWYDWKDGTAISGPTTQTLHANLTEIPIHIRGGSIIPLKSPKLTVSDTYNTPYGLLVALDKNGTANGRLYIDDGHSIKQDSTSSINFNFSQDTLAAKGQFDYQETTKLEKISVLGGSFTTAVVKGKKYQLQKDDKTGASVAQGFQIDLTSSFTVQFN</sequence>
<dbReference type="InterPro" id="IPR048395">
    <property type="entry name" value="Glyco_hydro_31_C"/>
</dbReference>
<feature type="chain" id="PRO_5034673376" description="Maltase" evidence="7">
    <location>
        <begin position="21"/>
        <end position="873"/>
    </location>
</feature>
<evidence type="ECO:0000259" key="9">
    <source>
        <dbReference type="Pfam" id="PF13802"/>
    </source>
</evidence>
<accession>A0A8H7UIJ2</accession>
<dbReference type="Gene3D" id="3.20.20.80">
    <property type="entry name" value="Glycosidases"/>
    <property type="match status" value="1"/>
</dbReference>
<evidence type="ECO:0000256" key="5">
    <source>
        <dbReference type="ARBA" id="ARBA00041343"/>
    </source>
</evidence>
<dbReference type="Proteomes" id="UP000654370">
    <property type="component" value="Unassembled WGS sequence"/>
</dbReference>
<dbReference type="Gene3D" id="2.60.40.1760">
    <property type="entry name" value="glycosyl hydrolase (family 31)"/>
    <property type="match status" value="1"/>
</dbReference>
<dbReference type="Pfam" id="PF13802">
    <property type="entry name" value="Gal_mutarotas_2"/>
    <property type="match status" value="1"/>
</dbReference>
<keyword evidence="12" id="KW-1185">Reference proteome</keyword>
<evidence type="ECO:0000313" key="11">
    <source>
        <dbReference type="EMBL" id="KAG2184400.1"/>
    </source>
</evidence>
<dbReference type="AlphaFoldDB" id="A0A8H7UIJ2"/>
<evidence type="ECO:0000256" key="3">
    <source>
        <dbReference type="ARBA" id="ARBA00023180"/>
    </source>
</evidence>
<feature type="domain" description="Glycoside hydrolase family 31 N-terminal" evidence="9">
    <location>
        <begin position="126"/>
        <end position="232"/>
    </location>
</feature>
<dbReference type="CDD" id="cd14752">
    <property type="entry name" value="GH31_N"/>
    <property type="match status" value="1"/>
</dbReference>
<dbReference type="OrthoDB" id="5839090at2759"/>
<dbReference type="GO" id="GO:0004553">
    <property type="term" value="F:hydrolase activity, hydrolyzing O-glycosyl compounds"/>
    <property type="evidence" value="ECO:0007669"/>
    <property type="project" value="InterPro"/>
</dbReference>
<protein>
    <recommendedName>
        <fullName evidence="5">Maltase</fullName>
    </recommendedName>
</protein>
<keyword evidence="4 6" id="KW-0326">Glycosidase</keyword>
<evidence type="ECO:0000256" key="4">
    <source>
        <dbReference type="ARBA" id="ARBA00023295"/>
    </source>
</evidence>
<feature type="signal peptide" evidence="7">
    <location>
        <begin position="1"/>
        <end position="20"/>
    </location>
</feature>
<evidence type="ECO:0000259" key="10">
    <source>
        <dbReference type="Pfam" id="PF21365"/>
    </source>
</evidence>
<dbReference type="Pfam" id="PF01055">
    <property type="entry name" value="Glyco_hydro_31_2nd"/>
    <property type="match status" value="1"/>
</dbReference>
<dbReference type="InterPro" id="IPR000322">
    <property type="entry name" value="Glyco_hydro_31_TIM"/>
</dbReference>
<dbReference type="GO" id="GO:0030246">
    <property type="term" value="F:carbohydrate binding"/>
    <property type="evidence" value="ECO:0007669"/>
    <property type="project" value="InterPro"/>
</dbReference>
<gene>
    <name evidence="11" type="ORF">INT43_000309</name>
</gene>
<organism evidence="11 12">
    <name type="scientific">Mortierella isabellina</name>
    <name type="common">Filamentous fungus</name>
    <name type="synonym">Umbelopsis isabellina</name>
    <dbReference type="NCBI Taxonomy" id="91625"/>
    <lineage>
        <taxon>Eukaryota</taxon>
        <taxon>Fungi</taxon>
        <taxon>Fungi incertae sedis</taxon>
        <taxon>Mucoromycota</taxon>
        <taxon>Mucoromycotina</taxon>
        <taxon>Umbelopsidomycetes</taxon>
        <taxon>Umbelopsidales</taxon>
        <taxon>Umbelopsidaceae</taxon>
        <taxon>Umbelopsis</taxon>
    </lineage>
</organism>
<keyword evidence="2 6" id="KW-0378">Hydrolase</keyword>
<reference evidence="11" key="1">
    <citation type="submission" date="2020-12" db="EMBL/GenBank/DDBJ databases">
        <title>Metabolic potential, ecology and presence of endohyphal bacteria is reflected in genomic diversity of Mucoromycotina.</title>
        <authorList>
            <person name="Muszewska A."/>
            <person name="Okrasinska A."/>
            <person name="Steczkiewicz K."/>
            <person name="Drgas O."/>
            <person name="Orlowska M."/>
            <person name="Perlinska-Lenart U."/>
            <person name="Aleksandrzak-Piekarczyk T."/>
            <person name="Szatraj K."/>
            <person name="Zielenkiewicz U."/>
            <person name="Pilsyk S."/>
            <person name="Malc E."/>
            <person name="Mieczkowski P."/>
            <person name="Kruszewska J.S."/>
            <person name="Biernat P."/>
            <person name="Pawlowska J."/>
        </authorList>
    </citation>
    <scope>NUCLEOTIDE SEQUENCE</scope>
    <source>
        <strain evidence="11">WA0000067209</strain>
    </source>
</reference>
<evidence type="ECO:0000259" key="8">
    <source>
        <dbReference type="Pfam" id="PF01055"/>
    </source>
</evidence>
<comment type="caution">
    <text evidence="11">The sequence shown here is derived from an EMBL/GenBank/DDBJ whole genome shotgun (WGS) entry which is preliminary data.</text>
</comment>
<evidence type="ECO:0000313" key="12">
    <source>
        <dbReference type="Proteomes" id="UP000654370"/>
    </source>
</evidence>
<evidence type="ECO:0000256" key="1">
    <source>
        <dbReference type="ARBA" id="ARBA00007806"/>
    </source>
</evidence>
<feature type="domain" description="Glycosyl hydrolase family 31 C-terminal" evidence="10">
    <location>
        <begin position="666"/>
        <end position="752"/>
    </location>
</feature>
<evidence type="ECO:0000256" key="2">
    <source>
        <dbReference type="ARBA" id="ARBA00022801"/>
    </source>
</evidence>
<dbReference type="SUPFAM" id="SSF74650">
    <property type="entry name" value="Galactose mutarotase-like"/>
    <property type="match status" value="1"/>
</dbReference>
<dbReference type="PANTHER" id="PTHR22762:SF133">
    <property type="entry name" value="P-TYPE DOMAIN-CONTAINING PROTEIN"/>
    <property type="match status" value="1"/>
</dbReference>
<dbReference type="Pfam" id="PF21365">
    <property type="entry name" value="Glyco_hydro_31_3rd"/>
    <property type="match status" value="1"/>
</dbReference>
<dbReference type="InterPro" id="IPR017853">
    <property type="entry name" value="GH"/>
</dbReference>
<dbReference type="InterPro" id="IPR011013">
    <property type="entry name" value="Gal_mutarotase_sf_dom"/>
</dbReference>
<dbReference type="InterPro" id="IPR025887">
    <property type="entry name" value="Glyco_hydro_31_N_dom"/>
</dbReference>
<evidence type="ECO:0000256" key="7">
    <source>
        <dbReference type="SAM" id="SignalP"/>
    </source>
</evidence>
<dbReference type="PANTHER" id="PTHR22762">
    <property type="entry name" value="ALPHA-GLUCOSIDASE"/>
    <property type="match status" value="1"/>
</dbReference>
<dbReference type="PROSITE" id="PS00129">
    <property type="entry name" value="GLYCOSYL_HYDROL_F31_1"/>
    <property type="match status" value="1"/>
</dbReference>
<dbReference type="InterPro" id="IPR013780">
    <property type="entry name" value="Glyco_hydro_b"/>
</dbReference>
<dbReference type="SUPFAM" id="SSF51445">
    <property type="entry name" value="(Trans)glycosidases"/>
    <property type="match status" value="1"/>
</dbReference>
<keyword evidence="3" id="KW-0325">Glycoprotein</keyword>
<keyword evidence="7" id="KW-0732">Signal</keyword>